<feature type="domain" description="Histidine kinase" evidence="17">
    <location>
        <begin position="355"/>
        <end position="556"/>
    </location>
</feature>
<dbReference type="GO" id="GO:0005524">
    <property type="term" value="F:ATP binding"/>
    <property type="evidence" value="ECO:0007669"/>
    <property type="project" value="UniProtKB-KW"/>
</dbReference>
<dbReference type="SMART" id="SM00388">
    <property type="entry name" value="HisKA"/>
    <property type="match status" value="1"/>
</dbReference>
<dbReference type="InterPro" id="IPR036097">
    <property type="entry name" value="HisK_dim/P_sf"/>
</dbReference>
<dbReference type="SUPFAM" id="SSF158472">
    <property type="entry name" value="HAMP domain-like"/>
    <property type="match status" value="1"/>
</dbReference>
<dbReference type="PRINTS" id="PR00344">
    <property type="entry name" value="BCTRLSENSOR"/>
</dbReference>
<evidence type="ECO:0000256" key="7">
    <source>
        <dbReference type="ARBA" id="ARBA00022679"/>
    </source>
</evidence>
<dbReference type="InterPro" id="IPR003661">
    <property type="entry name" value="HisK_dim/P_dom"/>
</dbReference>
<dbReference type="CDD" id="cd00082">
    <property type="entry name" value="HisKA"/>
    <property type="match status" value="1"/>
</dbReference>
<protein>
    <recommendedName>
        <fullName evidence="3">histidine kinase</fullName>
        <ecNumber evidence="3">2.7.13.3</ecNumber>
    </recommendedName>
</protein>
<feature type="transmembrane region" description="Helical" evidence="16">
    <location>
        <begin position="270"/>
        <end position="294"/>
    </location>
</feature>
<evidence type="ECO:0000256" key="14">
    <source>
        <dbReference type="ARBA" id="ARBA00023136"/>
    </source>
</evidence>
<gene>
    <name evidence="19" type="ORF">TH25_03715</name>
</gene>
<dbReference type="CDD" id="cd06225">
    <property type="entry name" value="HAMP"/>
    <property type="match status" value="1"/>
</dbReference>
<feature type="domain" description="HAMP" evidence="18">
    <location>
        <begin position="295"/>
        <end position="347"/>
    </location>
</feature>
<evidence type="ECO:0000259" key="17">
    <source>
        <dbReference type="PROSITE" id="PS50109"/>
    </source>
</evidence>
<dbReference type="InterPro" id="IPR003660">
    <property type="entry name" value="HAMP_dom"/>
</dbReference>
<evidence type="ECO:0000256" key="12">
    <source>
        <dbReference type="ARBA" id="ARBA00022989"/>
    </source>
</evidence>
<dbReference type="SMART" id="SM00304">
    <property type="entry name" value="HAMP"/>
    <property type="match status" value="1"/>
</dbReference>
<comment type="caution">
    <text evidence="19">The sequence shown here is derived from an EMBL/GenBank/DDBJ whole genome shotgun (WGS) entry which is preliminary data.</text>
</comment>
<dbReference type="GO" id="GO:0005886">
    <property type="term" value="C:plasma membrane"/>
    <property type="evidence" value="ECO:0007669"/>
    <property type="project" value="UniProtKB-SubCell"/>
</dbReference>
<name>A0A367XLG1_9PROT</name>
<evidence type="ECO:0000256" key="5">
    <source>
        <dbReference type="ARBA" id="ARBA00022519"/>
    </source>
</evidence>
<dbReference type="Gene3D" id="3.30.565.10">
    <property type="entry name" value="Histidine kinase-like ATPase, C-terminal domain"/>
    <property type="match status" value="1"/>
</dbReference>
<dbReference type="PROSITE" id="PS50885">
    <property type="entry name" value="HAMP"/>
    <property type="match status" value="1"/>
</dbReference>
<keyword evidence="10 19" id="KW-0418">Kinase</keyword>
<feature type="compositionally biased region" description="Low complexity" evidence="15">
    <location>
        <begin position="173"/>
        <end position="184"/>
    </location>
</feature>
<evidence type="ECO:0000256" key="9">
    <source>
        <dbReference type="ARBA" id="ARBA00022741"/>
    </source>
</evidence>
<keyword evidence="13" id="KW-0902">Two-component regulatory system</keyword>
<sequence>MKHFWVRLWPRTLAAQLIALLLGAVVLTHVVLAVLLAEERQDAVLSERRGGALARVAAISRILSTTPRENWRDVLRVAQSPQIQLRLLNTPVDYGETSDVTRLLTERINASLGNPPVSAQVSFLSENECRRERDKEEKRQHDLQDKRDRHHKDNDGDLKRKPHRFFGNISCDGPPVMGVAVPVFGGPPPPPVSPAPKDTAPDGGAGRPAASTAARPLPVSPPVPDVAQDRDGAPAEMRGEFALPPHLLTKTSTPVAWLDARINNFSPPPWVVFQSLLRVGLSAILIGIIAFFVARRITRPWKALAVAADRVGRGDFPEPVSESGPLEIRHAARAFNRMTARLRRFVEDRTRMLAAISHDLRTPITSLRLRAEFVEDPENRRKIIETLNEMEQMVAAAMTFAREETADEKTRKIDVVALVEASCADLEETGHPVTFETRLEHFSYACRPLSIKRALGNLLANGLAYGENVFVTVTRADDGGLWIDVSDDGPGIPVDQRDRVFEPFFRLEQSRNQETGGIGLGLAIARTAIRAHGGEIYLEDAPQGGLRARIYLPAPV</sequence>
<keyword evidence="7" id="KW-0808">Transferase</keyword>
<dbReference type="SUPFAM" id="SSF55874">
    <property type="entry name" value="ATPase domain of HSP90 chaperone/DNA topoisomerase II/histidine kinase"/>
    <property type="match status" value="1"/>
</dbReference>
<evidence type="ECO:0000256" key="15">
    <source>
        <dbReference type="SAM" id="MobiDB-lite"/>
    </source>
</evidence>
<feature type="compositionally biased region" description="Basic and acidic residues" evidence="15">
    <location>
        <begin position="127"/>
        <end position="159"/>
    </location>
</feature>
<evidence type="ECO:0000256" key="2">
    <source>
        <dbReference type="ARBA" id="ARBA00004429"/>
    </source>
</evidence>
<dbReference type="InterPro" id="IPR003594">
    <property type="entry name" value="HATPase_dom"/>
</dbReference>
<dbReference type="InterPro" id="IPR005467">
    <property type="entry name" value="His_kinase_dom"/>
</dbReference>
<organism evidence="19 20">
    <name type="scientific">Thalassospira profundimaris</name>
    <dbReference type="NCBI Taxonomy" id="502049"/>
    <lineage>
        <taxon>Bacteria</taxon>
        <taxon>Pseudomonadati</taxon>
        <taxon>Pseudomonadota</taxon>
        <taxon>Alphaproteobacteria</taxon>
        <taxon>Rhodospirillales</taxon>
        <taxon>Thalassospiraceae</taxon>
        <taxon>Thalassospira</taxon>
    </lineage>
</organism>
<keyword evidence="11" id="KW-0067">ATP-binding</keyword>
<dbReference type="Gene3D" id="1.10.8.500">
    <property type="entry name" value="HAMP domain in histidine kinase"/>
    <property type="match status" value="1"/>
</dbReference>
<dbReference type="Gene3D" id="1.10.287.130">
    <property type="match status" value="1"/>
</dbReference>
<dbReference type="SMART" id="SM00387">
    <property type="entry name" value="HATPase_c"/>
    <property type="match status" value="1"/>
</dbReference>
<reference evidence="19 20" key="1">
    <citation type="submission" date="2014-07" db="EMBL/GenBank/DDBJ databases">
        <title>Draft genome sequence of Thalassospira profundimaris S25-3-2.</title>
        <authorList>
            <person name="Lai Q."/>
            <person name="Shao Z."/>
        </authorList>
    </citation>
    <scope>NUCLEOTIDE SEQUENCE [LARGE SCALE GENOMIC DNA]</scope>
    <source>
        <strain evidence="19 20">S25-3-2</strain>
    </source>
</reference>
<keyword evidence="8 16" id="KW-0812">Transmembrane</keyword>
<evidence type="ECO:0000256" key="1">
    <source>
        <dbReference type="ARBA" id="ARBA00000085"/>
    </source>
</evidence>
<dbReference type="GO" id="GO:0000155">
    <property type="term" value="F:phosphorelay sensor kinase activity"/>
    <property type="evidence" value="ECO:0007669"/>
    <property type="project" value="InterPro"/>
</dbReference>
<keyword evidence="5" id="KW-0997">Cell inner membrane</keyword>
<keyword evidence="12 16" id="KW-1133">Transmembrane helix</keyword>
<evidence type="ECO:0000313" key="20">
    <source>
        <dbReference type="Proteomes" id="UP000252517"/>
    </source>
</evidence>
<keyword evidence="14 16" id="KW-0472">Membrane</keyword>
<dbReference type="InterPro" id="IPR050980">
    <property type="entry name" value="2C_sensor_his_kinase"/>
</dbReference>
<dbReference type="PROSITE" id="PS50109">
    <property type="entry name" value="HIS_KIN"/>
    <property type="match status" value="1"/>
</dbReference>
<dbReference type="InterPro" id="IPR004358">
    <property type="entry name" value="Sig_transdc_His_kin-like_C"/>
</dbReference>
<comment type="subcellular location">
    <subcellularLocation>
        <location evidence="2">Cell inner membrane</location>
        <topology evidence="2">Multi-pass membrane protein</topology>
    </subcellularLocation>
</comment>
<keyword evidence="9" id="KW-0547">Nucleotide-binding</keyword>
<evidence type="ECO:0000313" key="19">
    <source>
        <dbReference type="EMBL" id="RCK53631.1"/>
    </source>
</evidence>
<evidence type="ECO:0000256" key="11">
    <source>
        <dbReference type="ARBA" id="ARBA00022840"/>
    </source>
</evidence>
<feature type="region of interest" description="Disordered" evidence="15">
    <location>
        <begin position="115"/>
        <end position="232"/>
    </location>
</feature>
<evidence type="ECO:0000256" key="4">
    <source>
        <dbReference type="ARBA" id="ARBA00022475"/>
    </source>
</evidence>
<dbReference type="EMBL" id="JPWH01000002">
    <property type="protein sequence ID" value="RCK53631.1"/>
    <property type="molecule type" value="Genomic_DNA"/>
</dbReference>
<evidence type="ECO:0000256" key="3">
    <source>
        <dbReference type="ARBA" id="ARBA00012438"/>
    </source>
</evidence>
<dbReference type="Proteomes" id="UP000252517">
    <property type="component" value="Unassembled WGS sequence"/>
</dbReference>
<evidence type="ECO:0000256" key="8">
    <source>
        <dbReference type="ARBA" id="ARBA00022692"/>
    </source>
</evidence>
<dbReference type="RefSeq" id="WP_258549017.1">
    <property type="nucleotide sequence ID" value="NZ_JPWH01000002.1"/>
</dbReference>
<proteinExistence type="predicted"/>
<comment type="catalytic activity">
    <reaction evidence="1">
        <text>ATP + protein L-histidine = ADP + protein N-phospho-L-histidine.</text>
        <dbReference type="EC" id="2.7.13.3"/>
    </reaction>
</comment>
<evidence type="ECO:0000256" key="10">
    <source>
        <dbReference type="ARBA" id="ARBA00022777"/>
    </source>
</evidence>
<dbReference type="Pfam" id="PF00512">
    <property type="entry name" value="HisKA"/>
    <property type="match status" value="1"/>
</dbReference>
<evidence type="ECO:0000256" key="16">
    <source>
        <dbReference type="SAM" id="Phobius"/>
    </source>
</evidence>
<dbReference type="AlphaFoldDB" id="A0A367XLG1"/>
<dbReference type="PANTHER" id="PTHR44936:SF5">
    <property type="entry name" value="SENSOR HISTIDINE KINASE ENVZ"/>
    <property type="match status" value="1"/>
</dbReference>
<keyword evidence="6" id="KW-0597">Phosphoprotein</keyword>
<dbReference type="PANTHER" id="PTHR44936">
    <property type="entry name" value="SENSOR PROTEIN CREC"/>
    <property type="match status" value="1"/>
</dbReference>
<dbReference type="InterPro" id="IPR036890">
    <property type="entry name" value="HATPase_C_sf"/>
</dbReference>
<dbReference type="Pfam" id="PF00672">
    <property type="entry name" value="HAMP"/>
    <property type="match status" value="1"/>
</dbReference>
<dbReference type="EC" id="2.7.13.3" evidence="3"/>
<keyword evidence="4" id="KW-1003">Cell membrane</keyword>
<dbReference type="Pfam" id="PF02518">
    <property type="entry name" value="HATPase_c"/>
    <property type="match status" value="1"/>
</dbReference>
<accession>A0A367XLG1</accession>
<feature type="compositionally biased region" description="Pro residues" evidence="15">
    <location>
        <begin position="185"/>
        <end position="194"/>
    </location>
</feature>
<evidence type="ECO:0000256" key="13">
    <source>
        <dbReference type="ARBA" id="ARBA00023012"/>
    </source>
</evidence>
<evidence type="ECO:0000259" key="18">
    <source>
        <dbReference type="PROSITE" id="PS50885"/>
    </source>
</evidence>
<evidence type="ECO:0000256" key="6">
    <source>
        <dbReference type="ARBA" id="ARBA00022553"/>
    </source>
</evidence>
<dbReference type="SUPFAM" id="SSF47384">
    <property type="entry name" value="Homodimeric domain of signal transducing histidine kinase"/>
    <property type="match status" value="1"/>
</dbReference>